<dbReference type="InterPro" id="IPR014782">
    <property type="entry name" value="Peptidase_M1_dom"/>
</dbReference>
<sequence>MTARRTLPAAAAALLLLAGCGTSFTETLAADDTPSATPSSAPPEDDGDGGGDDDRACPAERAEPDPDRPVVDLDFRLSDDLRTVTGTETVVFTPDVDTDEMVFRLVPNSPGATELGNRITVDDVRGDDVDQGGYEEAGADGPGGLYVLQLDGELRAGESTEVELDFTVSLGGSGFERLGTADDVSWWASGFPLLAWEPGVGWARDPFVGILGETASSPVADTTISVSAPEELTVLMTGAQDDPSDPDDGRRTWTSREPVARDVSVAAGEFRTATLTSPGGIEITTGVLPGADTGPGELADWASEDVTELADRFGAFPYGTLTVPLLPDAGGGIEYPSSILLAGADRSVLEHEVAHMWFYGMVGDSQFRDPWLDEAFATYAERVDGEVPQEALDQVLAAPGDVGAAMDEFPGTDEYFQAVYEKGGAALLAARQAAGPAPFDAALRCYVQVNAWSIATPADLAAALADLPAATEVLVAAGALDSDDLPG</sequence>
<feature type="compositionally biased region" description="Basic and acidic residues" evidence="2">
    <location>
        <begin position="52"/>
        <end position="71"/>
    </location>
</feature>
<keyword evidence="1" id="KW-0862">Zinc</keyword>
<feature type="binding site" evidence="1">
    <location>
        <position position="355"/>
    </location>
    <ligand>
        <name>Zn(2+)</name>
        <dbReference type="ChEBI" id="CHEBI:29105"/>
        <note>catalytic</note>
    </ligand>
</feature>
<keyword evidence="6" id="KW-1185">Reference proteome</keyword>
<evidence type="ECO:0000256" key="3">
    <source>
        <dbReference type="SAM" id="SignalP"/>
    </source>
</evidence>
<dbReference type="InterPro" id="IPR034015">
    <property type="entry name" value="M1_LTA4H"/>
</dbReference>
<dbReference type="EMBL" id="FXTJ01000001">
    <property type="protein sequence ID" value="SMO36682.1"/>
    <property type="molecule type" value="Genomic_DNA"/>
</dbReference>
<dbReference type="SUPFAM" id="SSF55486">
    <property type="entry name" value="Metalloproteases ('zincins'), catalytic domain"/>
    <property type="match status" value="1"/>
</dbReference>
<dbReference type="Proteomes" id="UP000317484">
    <property type="component" value="Unassembled WGS sequence"/>
</dbReference>
<proteinExistence type="predicted"/>
<organism evidence="5 6">
    <name type="scientific">Geodermatophilus aquaeductus</name>
    <dbReference type="NCBI Taxonomy" id="1564161"/>
    <lineage>
        <taxon>Bacteria</taxon>
        <taxon>Bacillati</taxon>
        <taxon>Actinomycetota</taxon>
        <taxon>Actinomycetes</taxon>
        <taxon>Geodermatophilales</taxon>
        <taxon>Geodermatophilaceae</taxon>
        <taxon>Geodermatophilus</taxon>
    </lineage>
</organism>
<dbReference type="RefSeq" id="WP_142456555.1">
    <property type="nucleotide sequence ID" value="NZ_FXTJ01000001.1"/>
</dbReference>
<dbReference type="Pfam" id="PF01433">
    <property type="entry name" value="Peptidase_M1"/>
    <property type="match status" value="1"/>
</dbReference>
<accession>A0A521APF5</accession>
<dbReference type="PANTHER" id="PTHR45726">
    <property type="entry name" value="LEUKOTRIENE A-4 HYDROLASE"/>
    <property type="match status" value="1"/>
</dbReference>
<feature type="signal peptide" evidence="3">
    <location>
        <begin position="1"/>
        <end position="29"/>
    </location>
</feature>
<feature type="domain" description="Peptidase M1 membrane alanine aminopeptidase" evidence="4">
    <location>
        <begin position="347"/>
        <end position="466"/>
    </location>
</feature>
<feature type="region of interest" description="Disordered" evidence="2">
    <location>
        <begin position="28"/>
        <end position="71"/>
    </location>
</feature>
<evidence type="ECO:0000313" key="5">
    <source>
        <dbReference type="EMBL" id="SMO36682.1"/>
    </source>
</evidence>
<keyword evidence="1" id="KW-0479">Metal-binding</keyword>
<evidence type="ECO:0000256" key="1">
    <source>
        <dbReference type="PIRSR" id="PIRSR634015-3"/>
    </source>
</evidence>
<evidence type="ECO:0000313" key="6">
    <source>
        <dbReference type="Proteomes" id="UP000317484"/>
    </source>
</evidence>
<evidence type="ECO:0000256" key="2">
    <source>
        <dbReference type="SAM" id="MobiDB-lite"/>
    </source>
</evidence>
<dbReference type="GO" id="GO:0008237">
    <property type="term" value="F:metallopeptidase activity"/>
    <property type="evidence" value="ECO:0007669"/>
    <property type="project" value="InterPro"/>
</dbReference>
<gene>
    <name evidence="5" type="ORF">SAMN06273567_101237</name>
</gene>
<protein>
    <submittedName>
        <fullName evidence="5">Peptidase family M1</fullName>
    </submittedName>
</protein>
<dbReference type="AlphaFoldDB" id="A0A521APF5"/>
<feature type="chain" id="PRO_5022097916" evidence="3">
    <location>
        <begin position="30"/>
        <end position="487"/>
    </location>
</feature>
<evidence type="ECO:0000259" key="4">
    <source>
        <dbReference type="Pfam" id="PF01433"/>
    </source>
</evidence>
<dbReference type="GO" id="GO:0008270">
    <property type="term" value="F:zinc ion binding"/>
    <property type="evidence" value="ECO:0007669"/>
    <property type="project" value="InterPro"/>
</dbReference>
<keyword evidence="3" id="KW-0732">Signal</keyword>
<feature type="binding site" evidence="1">
    <location>
        <position position="351"/>
    </location>
    <ligand>
        <name>Zn(2+)</name>
        <dbReference type="ChEBI" id="CHEBI:29105"/>
        <note>catalytic</note>
    </ligand>
</feature>
<dbReference type="InterPro" id="IPR027268">
    <property type="entry name" value="Peptidase_M4/M1_CTD_sf"/>
</dbReference>
<dbReference type="PANTHER" id="PTHR45726:SF3">
    <property type="entry name" value="LEUKOTRIENE A-4 HYDROLASE"/>
    <property type="match status" value="1"/>
</dbReference>
<feature type="compositionally biased region" description="Low complexity" evidence="2">
    <location>
        <begin position="30"/>
        <end position="39"/>
    </location>
</feature>
<dbReference type="Gene3D" id="1.10.390.10">
    <property type="entry name" value="Neutral Protease Domain 2"/>
    <property type="match status" value="1"/>
</dbReference>
<feature type="binding site" evidence="1">
    <location>
        <position position="374"/>
    </location>
    <ligand>
        <name>Zn(2+)</name>
        <dbReference type="ChEBI" id="CHEBI:29105"/>
        <note>catalytic</note>
    </ligand>
</feature>
<name>A0A521APF5_9ACTN</name>
<dbReference type="PROSITE" id="PS51257">
    <property type="entry name" value="PROKAR_LIPOPROTEIN"/>
    <property type="match status" value="1"/>
</dbReference>
<reference evidence="5 6" key="1">
    <citation type="submission" date="2017-05" db="EMBL/GenBank/DDBJ databases">
        <authorList>
            <person name="Varghese N."/>
            <person name="Submissions S."/>
        </authorList>
    </citation>
    <scope>NUCLEOTIDE SEQUENCE [LARGE SCALE GENOMIC DNA]</scope>
    <source>
        <strain evidence="5 6">DSM 46834</strain>
    </source>
</reference>
<comment type="cofactor">
    <cofactor evidence="1">
        <name>Zn(2+)</name>
        <dbReference type="ChEBI" id="CHEBI:29105"/>
    </cofactor>
    <text evidence="1">Binds 1 zinc ion per subunit.</text>
</comment>